<gene>
    <name evidence="2" type="ORF">C1SCF055_LOCUS3026</name>
</gene>
<accession>A0A9P1BJQ2</accession>
<dbReference type="AlphaFoldDB" id="A0A9P1BJQ2"/>
<dbReference type="EMBL" id="CAMXCT030000147">
    <property type="protein sequence ID" value="CAL4761951.1"/>
    <property type="molecule type" value="Genomic_DNA"/>
</dbReference>
<evidence type="ECO:0000256" key="1">
    <source>
        <dbReference type="SAM" id="MobiDB-lite"/>
    </source>
</evidence>
<evidence type="ECO:0000313" key="3">
    <source>
        <dbReference type="EMBL" id="CAL4761951.1"/>
    </source>
</evidence>
<evidence type="ECO:0000313" key="2">
    <source>
        <dbReference type="EMBL" id="CAI3974639.1"/>
    </source>
</evidence>
<keyword evidence="4" id="KW-1185">Reference proteome</keyword>
<name>A0A9P1BJQ2_9DINO</name>
<dbReference type="EMBL" id="CAMXCT010000147">
    <property type="protein sequence ID" value="CAI3974639.1"/>
    <property type="molecule type" value="Genomic_DNA"/>
</dbReference>
<dbReference type="OrthoDB" id="446503at2759"/>
<organism evidence="2">
    <name type="scientific">Cladocopium goreaui</name>
    <dbReference type="NCBI Taxonomy" id="2562237"/>
    <lineage>
        <taxon>Eukaryota</taxon>
        <taxon>Sar</taxon>
        <taxon>Alveolata</taxon>
        <taxon>Dinophyceae</taxon>
        <taxon>Suessiales</taxon>
        <taxon>Symbiodiniaceae</taxon>
        <taxon>Cladocopium</taxon>
    </lineage>
</organism>
<proteinExistence type="predicted"/>
<comment type="caution">
    <text evidence="2">The sequence shown here is derived from an EMBL/GenBank/DDBJ whole genome shotgun (WGS) entry which is preliminary data.</text>
</comment>
<reference evidence="2" key="1">
    <citation type="submission" date="2022-10" db="EMBL/GenBank/DDBJ databases">
        <authorList>
            <person name="Chen Y."/>
            <person name="Dougan E. K."/>
            <person name="Chan C."/>
            <person name="Rhodes N."/>
            <person name="Thang M."/>
        </authorList>
    </citation>
    <scope>NUCLEOTIDE SEQUENCE</scope>
</reference>
<sequence length="440" mass="47483">MYFKVREVLDIELYWLVNFNMDVLTKCNEAKKDVFASGQGRLPSDVNLARSLQPVMDAAGSGRSGLDLDEGELERIRQRVLREAEENFKMEIRKLKGEGGTDSRSYHSASSGGDQGAPHAAQGDRAGLGSSTTPSRGDRVGLASMATPIHGGAAVNGTPGQGLQGVVSPPGLDQRGFLQGGVQGGHGESLKSYELPPLPDCPHKTALGGINGGDTKTPRRVSKIKEKMTPEKGSPGAAQGEKVAKVVAQDQIKGASTDGVAAEKEPVQVPVSVAPAQVQEAPKETAADLMKDHKPILRNRGPPGPRRLRGRDDERWHLDHLDPFELELVNSDSALMLKHMALWVKSNECRTLPMEPTVFFMESPEDPKDYLEDEEEAKICPSFNFKEVQQFVGKDQYYEEAVESEEETSDGSASLGTAALHLKGLTLPALPAASSWDLLS</sequence>
<protein>
    <submittedName>
        <fullName evidence="2">Uncharacterized protein</fullName>
    </submittedName>
</protein>
<reference evidence="3 4" key="2">
    <citation type="submission" date="2024-05" db="EMBL/GenBank/DDBJ databases">
        <authorList>
            <person name="Chen Y."/>
            <person name="Shah S."/>
            <person name="Dougan E. K."/>
            <person name="Thang M."/>
            <person name="Chan C."/>
        </authorList>
    </citation>
    <scope>NUCLEOTIDE SEQUENCE [LARGE SCALE GENOMIC DNA]</scope>
</reference>
<dbReference type="EMBL" id="CAMXCT020000147">
    <property type="protein sequence ID" value="CAL1128014.1"/>
    <property type="molecule type" value="Genomic_DNA"/>
</dbReference>
<evidence type="ECO:0000313" key="4">
    <source>
        <dbReference type="Proteomes" id="UP001152797"/>
    </source>
</evidence>
<dbReference type="Proteomes" id="UP001152797">
    <property type="component" value="Unassembled WGS sequence"/>
</dbReference>
<feature type="region of interest" description="Disordered" evidence="1">
    <location>
        <begin position="92"/>
        <end position="142"/>
    </location>
</feature>
<feature type="compositionally biased region" description="Basic and acidic residues" evidence="1">
    <location>
        <begin position="92"/>
        <end position="105"/>
    </location>
</feature>